<dbReference type="AlphaFoldDB" id="A0A1C4X4J7"/>
<proteinExistence type="predicted"/>
<sequence>MPVHRSLFLHSGPRRRPHDVLRAMLDQGIELFGGPGSTRDPDRCPFEVTVGGNVLDPAPQEVVAALRDLLERAR</sequence>
<evidence type="ECO:0000313" key="1">
    <source>
        <dbReference type="EMBL" id="SCF03330.1"/>
    </source>
</evidence>
<name>A0A1C4X4J7_9ACTN</name>
<dbReference type="RefSeq" id="WP_245669903.1">
    <property type="nucleotide sequence ID" value="NZ_FMCX01000002.1"/>
</dbReference>
<accession>A0A1C4X4J7</accession>
<dbReference type="EMBL" id="FMCX01000002">
    <property type="protein sequence ID" value="SCF03330.1"/>
    <property type="molecule type" value="Genomic_DNA"/>
</dbReference>
<gene>
    <name evidence="1" type="ORF">GA0070564_102707</name>
</gene>
<organism evidence="1 2">
    <name type="scientific">Micromonospora mirobrigensis</name>
    <dbReference type="NCBI Taxonomy" id="262898"/>
    <lineage>
        <taxon>Bacteria</taxon>
        <taxon>Bacillati</taxon>
        <taxon>Actinomycetota</taxon>
        <taxon>Actinomycetes</taxon>
        <taxon>Micromonosporales</taxon>
        <taxon>Micromonosporaceae</taxon>
        <taxon>Micromonospora</taxon>
    </lineage>
</organism>
<dbReference type="STRING" id="262898.GA0070564_102707"/>
<dbReference type="Proteomes" id="UP000199504">
    <property type="component" value="Unassembled WGS sequence"/>
</dbReference>
<reference evidence="2" key="1">
    <citation type="submission" date="2016-06" db="EMBL/GenBank/DDBJ databases">
        <authorList>
            <person name="Varghese N."/>
            <person name="Submissions Spin"/>
        </authorList>
    </citation>
    <scope>NUCLEOTIDE SEQUENCE [LARGE SCALE GENOMIC DNA]</scope>
    <source>
        <strain evidence="2">DSM 44830</strain>
    </source>
</reference>
<protein>
    <submittedName>
        <fullName evidence="1">Uncharacterized protein</fullName>
    </submittedName>
</protein>
<evidence type="ECO:0000313" key="2">
    <source>
        <dbReference type="Proteomes" id="UP000199504"/>
    </source>
</evidence>
<keyword evidence="2" id="KW-1185">Reference proteome</keyword>